<dbReference type="Proteomes" id="UP000177987">
    <property type="component" value="Unassembled WGS sequence"/>
</dbReference>
<protein>
    <submittedName>
        <fullName evidence="1">Uncharacterized protein</fullName>
    </submittedName>
</protein>
<gene>
    <name evidence="1" type="ORF">A2937_01905</name>
</gene>
<evidence type="ECO:0000313" key="2">
    <source>
        <dbReference type="Proteomes" id="UP000177987"/>
    </source>
</evidence>
<dbReference type="EMBL" id="MHUW01000013">
    <property type="protein sequence ID" value="OHA83805.1"/>
    <property type="molecule type" value="Genomic_DNA"/>
</dbReference>
<dbReference type="STRING" id="1802727.A2937_01905"/>
<organism evidence="1 2">
    <name type="scientific">Candidatus Yonathbacteria bacterium RIFCSPLOWO2_01_FULL_47_33b</name>
    <dbReference type="NCBI Taxonomy" id="1802727"/>
    <lineage>
        <taxon>Bacteria</taxon>
        <taxon>Candidatus Yonathiibacteriota</taxon>
    </lineage>
</organism>
<accession>A0A1G2SFM7</accession>
<dbReference type="AlphaFoldDB" id="A0A1G2SFM7"/>
<reference evidence="1 2" key="1">
    <citation type="journal article" date="2016" name="Nat. Commun.">
        <title>Thousands of microbial genomes shed light on interconnected biogeochemical processes in an aquifer system.</title>
        <authorList>
            <person name="Anantharaman K."/>
            <person name="Brown C.T."/>
            <person name="Hug L.A."/>
            <person name="Sharon I."/>
            <person name="Castelle C.J."/>
            <person name="Probst A.J."/>
            <person name="Thomas B.C."/>
            <person name="Singh A."/>
            <person name="Wilkins M.J."/>
            <person name="Karaoz U."/>
            <person name="Brodie E.L."/>
            <person name="Williams K.H."/>
            <person name="Hubbard S.S."/>
            <person name="Banfield J.F."/>
        </authorList>
    </citation>
    <scope>NUCLEOTIDE SEQUENCE [LARGE SCALE GENOMIC DNA]</scope>
</reference>
<name>A0A1G2SFM7_9BACT</name>
<dbReference type="SUPFAM" id="SSF144052">
    <property type="entry name" value="Thermophilic metalloprotease-like"/>
    <property type="match status" value="1"/>
</dbReference>
<comment type="caution">
    <text evidence="1">The sequence shown here is derived from an EMBL/GenBank/DDBJ whole genome shotgun (WGS) entry which is preliminary data.</text>
</comment>
<proteinExistence type="predicted"/>
<sequence length="336" mass="38075">MNKDLLALATKNVTDIVNLAIEKKPNEKALVVYDTRYGLTDILTAAYRTALPDARFVDFDAVSKEEVIAAFDAMRPGDLVVLIQSSNFLLDAFRIRLHLFNKKLKVIEHLHLHRNTEDIWDVYINALEYDINWYRGIGPKLKAKLERIKELRIQAGDAELVVTGGVLSPKLNIGDYAGMENIGGTFPIGEVFTECADFAQMNGSFMIYAYAGSDFSINMHIPFRVDVKEGLIVGWQDDAPESFGKIIENIKEFERPLIREIGFGLNRAITRERYMQDITAFERLVGLHFSLGEKHSVYKKEGITAHKSKFHIDVFPVVDRVLADGEVIFENGKYLV</sequence>
<evidence type="ECO:0000313" key="1">
    <source>
        <dbReference type="EMBL" id="OHA83805.1"/>
    </source>
</evidence>